<dbReference type="InterPro" id="IPR008966">
    <property type="entry name" value="Adhesion_dom_sf"/>
</dbReference>
<dbReference type="AlphaFoldDB" id="A0A4U9VS03"/>
<dbReference type="PANTHER" id="PTHR33420:SF12">
    <property type="entry name" value="FIMBRIN-LIKE PROTEIN FIMI-RELATED"/>
    <property type="match status" value="1"/>
</dbReference>
<reference evidence="2" key="1">
    <citation type="submission" date="2019-05" db="EMBL/GenBank/DDBJ databases">
        <authorList>
            <consortium name="Pathogen Informatics"/>
        </authorList>
    </citation>
    <scope>NUCLEOTIDE SEQUENCE [LARGE SCALE GENOMIC DNA]</scope>
    <source>
        <strain evidence="2">NCTC12965</strain>
    </source>
</reference>
<dbReference type="GO" id="GO:0043709">
    <property type="term" value="P:cell adhesion involved in single-species biofilm formation"/>
    <property type="evidence" value="ECO:0007669"/>
    <property type="project" value="TreeGrafter"/>
</dbReference>
<dbReference type="SUPFAM" id="SSF49401">
    <property type="entry name" value="Bacterial adhesins"/>
    <property type="match status" value="1"/>
</dbReference>
<sequence length="392" mass="41480">MELSIKKILILLGGGLLTTFSYSGWAVQSCAFDQGSSTVSLIVPLNPGVISVGADIPVGTIIYQGAWTNTPSYMLCLIDQPPAYYNWAVSIVHAPLGLSGLNTGPFAGAVYNTNIPGIGVAISRYNDRSAAVMGTPGYRDEDIEIGDGGSFATLSSSTRYVSLIKIGPLTPGSYTIEASSFPTASDDILNSRFASPIQGLPLRLNNVTFQGNLTVSTQTCATPNVAVTLGSYEIHDYFTMINSTTPWVDASITLTNCPIFHGFYNQSNPAKMINFNTGLTPDTSSTNNSIGVRLTPTTEVLDAANGVMAIDPTIAGAASGVGIQLGWGESSQTPTLFNLAAEQSMMLPKDGNSAIRVPLAARYIQNDCDSYAGQSKWQSGVYDQLLLIHQVC</sequence>
<accession>A0A4U9VS03</accession>
<dbReference type="InterPro" id="IPR054160">
    <property type="entry name" value="MrkD_recept-bd"/>
</dbReference>
<feature type="domain" description="MrkD-like receptor binding" evidence="1">
    <location>
        <begin position="45"/>
        <end position="175"/>
    </location>
</feature>
<dbReference type="Gene3D" id="2.60.40.1090">
    <property type="entry name" value="Fimbrial-type adhesion domain"/>
    <property type="match status" value="1"/>
</dbReference>
<dbReference type="GO" id="GO:0009289">
    <property type="term" value="C:pilus"/>
    <property type="evidence" value="ECO:0007669"/>
    <property type="project" value="InterPro"/>
</dbReference>
<dbReference type="PROSITE" id="PS51257">
    <property type="entry name" value="PROKAR_LIPOPROTEIN"/>
    <property type="match status" value="1"/>
</dbReference>
<evidence type="ECO:0000313" key="2">
    <source>
        <dbReference type="EMBL" id="VTR48572.1"/>
    </source>
</evidence>
<name>A0A4U9VS03_SERFO</name>
<evidence type="ECO:0000259" key="1">
    <source>
        <dbReference type="Pfam" id="PF22003"/>
    </source>
</evidence>
<organism evidence="2">
    <name type="scientific">Serratia fonticola</name>
    <dbReference type="NCBI Taxonomy" id="47917"/>
    <lineage>
        <taxon>Bacteria</taxon>
        <taxon>Pseudomonadati</taxon>
        <taxon>Pseudomonadota</taxon>
        <taxon>Gammaproteobacteria</taxon>
        <taxon>Enterobacterales</taxon>
        <taxon>Yersiniaceae</taxon>
        <taxon>Serratia</taxon>
    </lineage>
</organism>
<protein>
    <submittedName>
        <fullName evidence="2">P pilus assembly protein, pilin FimA</fullName>
    </submittedName>
</protein>
<proteinExistence type="predicted"/>
<dbReference type="Pfam" id="PF22003">
    <property type="entry name" value="MrkDrd"/>
    <property type="match status" value="1"/>
</dbReference>
<dbReference type="Gene3D" id="2.60.40.3310">
    <property type="match status" value="1"/>
</dbReference>
<dbReference type="EMBL" id="CABEEZ010000118">
    <property type="protein sequence ID" value="VTR48572.1"/>
    <property type="molecule type" value="Genomic_DNA"/>
</dbReference>
<dbReference type="InterPro" id="IPR050263">
    <property type="entry name" value="Bact_Fimbrial_Adh_Pro"/>
</dbReference>
<dbReference type="PANTHER" id="PTHR33420">
    <property type="entry name" value="FIMBRIAL SUBUNIT ELFA-RELATED"/>
    <property type="match status" value="1"/>
</dbReference>
<gene>
    <name evidence="2" type="ORF">NCTC12965_05690</name>
</gene>
<dbReference type="InterPro" id="IPR036937">
    <property type="entry name" value="Adhesion_dom_fimbrial_sf"/>
</dbReference>